<gene>
    <name evidence="2" type="ORF">LVJ82_11975</name>
</gene>
<dbReference type="RefSeq" id="WP_082625623.1">
    <property type="nucleotide sequence ID" value="NZ_CABKVG010000009.1"/>
</dbReference>
<keyword evidence="1" id="KW-0732">Signal</keyword>
<evidence type="ECO:0000313" key="2">
    <source>
        <dbReference type="EMBL" id="UOO88203.1"/>
    </source>
</evidence>
<organism evidence="2 3">
    <name type="scientific">Vitreoscilla massiliensis</name>
    <dbReference type="NCBI Taxonomy" id="1689272"/>
    <lineage>
        <taxon>Bacteria</taxon>
        <taxon>Pseudomonadati</taxon>
        <taxon>Pseudomonadota</taxon>
        <taxon>Betaproteobacteria</taxon>
        <taxon>Neisseriales</taxon>
        <taxon>Neisseriaceae</taxon>
        <taxon>Vitreoscilla</taxon>
    </lineage>
</organism>
<sequence>MKPTKKTLLLHFLAVAACLIPQWAYANNTVTNGVDAYLVTRTWAPNERYNATHFLMVPLHYAYQTQDKQLIQKFDAQMAILTQSNLESMDLSDSSQRLRLLQYLYLLSQYAVLSGNKQPELSTYLLQNMRKIWTEMPAWQWQRKPFNNMKERIQWKLNVGKDVGFKRAIIDEEFFTFAVAADLSKIYKNNPVLKDINQTSLQVFQQRSSFDSSGRWLFDKGSWDTHPDFAYAGYTDTQHIEDKKPIQNTVMDSSHFLRMPLILKSLQDSYQTGSVPYAFYQKTRMGLEKQFFDKVLVNKNNNISLTNFMDGRNGVYRWNHKSLGQENEGYDAYELTSSFGMGWWVFLPNSRINNLYHQYHQQITTNDINQKKCDRLSEVIIQKQNIINRKTLNQCMYWYNTIMTDAITNK</sequence>
<protein>
    <submittedName>
        <fullName evidence="2">Uncharacterized protein</fullName>
    </submittedName>
</protein>
<dbReference type="EMBL" id="CP091511">
    <property type="protein sequence ID" value="UOO88203.1"/>
    <property type="molecule type" value="Genomic_DNA"/>
</dbReference>
<feature type="chain" id="PRO_5047075729" evidence="1">
    <location>
        <begin position="27"/>
        <end position="410"/>
    </location>
</feature>
<dbReference type="Proteomes" id="UP000832011">
    <property type="component" value="Chromosome"/>
</dbReference>
<evidence type="ECO:0000313" key="3">
    <source>
        <dbReference type="Proteomes" id="UP000832011"/>
    </source>
</evidence>
<evidence type="ECO:0000256" key="1">
    <source>
        <dbReference type="SAM" id="SignalP"/>
    </source>
</evidence>
<name>A0ABY4E1K2_9NEIS</name>
<accession>A0ABY4E1K2</accession>
<proteinExistence type="predicted"/>
<dbReference type="PROSITE" id="PS51257">
    <property type="entry name" value="PROKAR_LIPOPROTEIN"/>
    <property type="match status" value="1"/>
</dbReference>
<feature type="signal peptide" evidence="1">
    <location>
        <begin position="1"/>
        <end position="26"/>
    </location>
</feature>
<reference evidence="2 3" key="1">
    <citation type="journal article" date="2022" name="Res Sq">
        <title>Evolution of multicellular longitudinally dividing oral cavity symbionts (Neisseriaceae).</title>
        <authorList>
            <person name="Nyongesa S."/>
            <person name="Weber P."/>
            <person name="Bernet E."/>
            <person name="Pullido F."/>
            <person name="Nieckarz M."/>
            <person name="Delaby M."/>
            <person name="Nieves C."/>
            <person name="Viehboeck T."/>
            <person name="Krause N."/>
            <person name="Rivera-Millot A."/>
            <person name="Nakamura A."/>
            <person name="Vischer N."/>
            <person name="VanNieuwenhze M."/>
            <person name="Brun Y."/>
            <person name="Cava F."/>
            <person name="Bulgheresi S."/>
            <person name="Veyrier F."/>
        </authorList>
    </citation>
    <scope>NUCLEOTIDE SEQUENCE [LARGE SCALE GENOMIC DNA]</scope>
    <source>
        <strain evidence="2 3">SN4</strain>
    </source>
</reference>
<keyword evidence="3" id="KW-1185">Reference proteome</keyword>